<dbReference type="InterPro" id="IPR036388">
    <property type="entry name" value="WH-like_DNA-bd_sf"/>
</dbReference>
<dbReference type="Proteomes" id="UP001596989">
    <property type="component" value="Unassembled WGS sequence"/>
</dbReference>
<sequence>MLIDVHSRNMRVLSCFSSETRVNIIELLGKGEWSIGELANELNMSSAIITKHIQTLEEAGIVTTYSVAGTRGRRKLCKLVHNSITLLMHQETAQEEKNTYCVSIPVGQYNSHAVKPTCGLASEQGIIGMVDDPRYFTSPDHVQASHVWLSSGYLEYAIPNYLVGKQRVRRLTISLEIGSEAPGYNDNWPSDLSFHLNGKPIGQWTCPGDFGSSRGVLTPSWWSMGSQHGLLKTLSISAEGTYMDGIRISGITPSELAIAAGQPLYLRIACPEDAIHAGGLCLFGRGFGNYEQDIEITVHYE</sequence>
<keyword evidence="2" id="KW-0238">DNA-binding</keyword>
<evidence type="ECO:0000256" key="2">
    <source>
        <dbReference type="ARBA" id="ARBA00023125"/>
    </source>
</evidence>
<comment type="caution">
    <text evidence="5">The sequence shown here is derived from an EMBL/GenBank/DDBJ whole genome shotgun (WGS) entry which is preliminary data.</text>
</comment>
<organism evidence="5 6">
    <name type="scientific">Paenibacillus chungangensis</name>
    <dbReference type="NCBI Taxonomy" id="696535"/>
    <lineage>
        <taxon>Bacteria</taxon>
        <taxon>Bacillati</taxon>
        <taxon>Bacillota</taxon>
        <taxon>Bacilli</taxon>
        <taxon>Bacillales</taxon>
        <taxon>Paenibacillaceae</taxon>
        <taxon>Paenibacillus</taxon>
    </lineage>
</organism>
<reference evidence="6" key="1">
    <citation type="journal article" date="2019" name="Int. J. Syst. Evol. Microbiol.">
        <title>The Global Catalogue of Microorganisms (GCM) 10K type strain sequencing project: providing services to taxonomists for standard genome sequencing and annotation.</title>
        <authorList>
            <consortium name="The Broad Institute Genomics Platform"/>
            <consortium name="The Broad Institute Genome Sequencing Center for Infectious Disease"/>
            <person name="Wu L."/>
            <person name="Ma J."/>
        </authorList>
    </citation>
    <scope>NUCLEOTIDE SEQUENCE [LARGE SCALE GENOMIC DNA]</scope>
    <source>
        <strain evidence="6">CCUG 59129</strain>
    </source>
</reference>
<dbReference type="InterPro" id="IPR051011">
    <property type="entry name" value="Metal_resp_trans_reg"/>
</dbReference>
<dbReference type="InterPro" id="IPR036390">
    <property type="entry name" value="WH_DNA-bd_sf"/>
</dbReference>
<dbReference type="InterPro" id="IPR001845">
    <property type="entry name" value="HTH_ArsR_DNA-bd_dom"/>
</dbReference>
<dbReference type="SUPFAM" id="SSF46785">
    <property type="entry name" value="Winged helix' DNA-binding domain"/>
    <property type="match status" value="1"/>
</dbReference>
<name>A0ABW3HNX3_9BACL</name>
<dbReference type="Gene3D" id="1.10.10.10">
    <property type="entry name" value="Winged helix-like DNA-binding domain superfamily/Winged helix DNA-binding domain"/>
    <property type="match status" value="1"/>
</dbReference>
<accession>A0ABW3HNX3</accession>
<evidence type="ECO:0000313" key="5">
    <source>
        <dbReference type="EMBL" id="MFD0959218.1"/>
    </source>
</evidence>
<dbReference type="CDD" id="cd00090">
    <property type="entry name" value="HTH_ARSR"/>
    <property type="match status" value="1"/>
</dbReference>
<proteinExistence type="predicted"/>
<dbReference type="RefSeq" id="WP_377563247.1">
    <property type="nucleotide sequence ID" value="NZ_JBHTJZ010000008.1"/>
</dbReference>
<keyword evidence="1" id="KW-0805">Transcription regulation</keyword>
<dbReference type="InterPro" id="IPR011991">
    <property type="entry name" value="ArsR-like_HTH"/>
</dbReference>
<keyword evidence="3" id="KW-0804">Transcription</keyword>
<evidence type="ECO:0000259" key="4">
    <source>
        <dbReference type="SMART" id="SM00418"/>
    </source>
</evidence>
<evidence type="ECO:0000256" key="3">
    <source>
        <dbReference type="ARBA" id="ARBA00023163"/>
    </source>
</evidence>
<evidence type="ECO:0000313" key="6">
    <source>
        <dbReference type="Proteomes" id="UP001596989"/>
    </source>
</evidence>
<dbReference type="PANTHER" id="PTHR43132:SF2">
    <property type="entry name" value="ARSENICAL RESISTANCE OPERON REPRESSOR ARSR-RELATED"/>
    <property type="match status" value="1"/>
</dbReference>
<gene>
    <name evidence="5" type="ORF">ACFQ2I_07435</name>
</gene>
<keyword evidence="6" id="KW-1185">Reference proteome</keyword>
<dbReference type="PANTHER" id="PTHR43132">
    <property type="entry name" value="ARSENICAL RESISTANCE OPERON REPRESSOR ARSR-RELATED"/>
    <property type="match status" value="1"/>
</dbReference>
<dbReference type="Pfam" id="PF01022">
    <property type="entry name" value="HTH_5"/>
    <property type="match status" value="1"/>
</dbReference>
<evidence type="ECO:0000256" key="1">
    <source>
        <dbReference type="ARBA" id="ARBA00023015"/>
    </source>
</evidence>
<dbReference type="SMART" id="SM00418">
    <property type="entry name" value="HTH_ARSR"/>
    <property type="match status" value="1"/>
</dbReference>
<dbReference type="EMBL" id="JBHTJZ010000008">
    <property type="protein sequence ID" value="MFD0959218.1"/>
    <property type="molecule type" value="Genomic_DNA"/>
</dbReference>
<feature type="domain" description="HTH arsR-type" evidence="4">
    <location>
        <begin position="11"/>
        <end position="81"/>
    </location>
</feature>
<protein>
    <submittedName>
        <fullName evidence="5">ArsR/SmtB family transcription factor</fullName>
    </submittedName>
</protein>